<sequence length="269" mass="29605">MEGFMAGLFGRVEANANGAVDDAQEMMYDAWEASGAERVALARAALDISPLCADAYVLLAEEEAGSQQDALALYRQGVEAGERALGDEFEELSGHFWGFLQTRPYMRARAGLAITLWRLGDQQAAIDHYRAMLMLNPNDNQGIRYLLATALLSREDIPALKDLLHQYEEDASAAWVYTLVLLAYRDQDIDTQGIVEEAWEANPHVPAMLAGLKRLAPSNDGYISMGGADEATAYVEENGAAWRITPGAIEWLVERTAALKPRPGRSRTR</sequence>
<feature type="repeat" description="TPR" evidence="5">
    <location>
        <begin position="106"/>
        <end position="139"/>
    </location>
</feature>
<dbReference type="GO" id="GO:0016020">
    <property type="term" value="C:membrane"/>
    <property type="evidence" value="ECO:0007669"/>
    <property type="project" value="UniProtKB-SubCell"/>
</dbReference>
<keyword evidence="2" id="KW-0812">Transmembrane</keyword>
<evidence type="ECO:0000256" key="4">
    <source>
        <dbReference type="ARBA" id="ARBA00023136"/>
    </source>
</evidence>
<evidence type="ECO:0000256" key="2">
    <source>
        <dbReference type="ARBA" id="ARBA00022692"/>
    </source>
</evidence>
<gene>
    <name evidence="6" type="ORF">FHS79_003349</name>
</gene>
<dbReference type="EMBL" id="JACIIV010000033">
    <property type="protein sequence ID" value="MBB6229148.1"/>
    <property type="molecule type" value="Genomic_DNA"/>
</dbReference>
<name>A0A841LJK8_9SPHN</name>
<comment type="subcellular location">
    <subcellularLocation>
        <location evidence="1">Membrane</location>
        <topology evidence="1">Multi-pass membrane protein</topology>
    </subcellularLocation>
</comment>
<accession>A0A841LJK8</accession>
<keyword evidence="3" id="KW-1133">Transmembrane helix</keyword>
<dbReference type="SUPFAM" id="SSF48452">
    <property type="entry name" value="TPR-like"/>
    <property type="match status" value="1"/>
</dbReference>
<proteinExistence type="predicted"/>
<dbReference type="Proteomes" id="UP000538147">
    <property type="component" value="Unassembled WGS sequence"/>
</dbReference>
<protein>
    <submittedName>
        <fullName evidence="6">Tetratricopeptide (TPR) repeat protein</fullName>
    </submittedName>
</protein>
<dbReference type="InterPro" id="IPR007311">
    <property type="entry name" value="ST7"/>
</dbReference>
<evidence type="ECO:0000256" key="5">
    <source>
        <dbReference type="PROSITE-ProRule" id="PRU00339"/>
    </source>
</evidence>
<comment type="caution">
    <text evidence="6">The sequence shown here is derived from an EMBL/GenBank/DDBJ whole genome shotgun (WGS) entry which is preliminary data.</text>
</comment>
<evidence type="ECO:0000256" key="3">
    <source>
        <dbReference type="ARBA" id="ARBA00022989"/>
    </source>
</evidence>
<dbReference type="PANTHER" id="PTHR12745">
    <property type="entry name" value="SUPPRESSION OF TUMORIGENICITY 7"/>
    <property type="match status" value="1"/>
</dbReference>
<dbReference type="InterPro" id="IPR019734">
    <property type="entry name" value="TPR_rpt"/>
</dbReference>
<keyword evidence="4" id="KW-0472">Membrane</keyword>
<dbReference type="PANTHER" id="PTHR12745:SF14">
    <property type="entry name" value="SUPPRESSOR OF TUMORIGENICITY 7 PROTEIN-LIKE ISOFORM X1"/>
    <property type="match status" value="1"/>
</dbReference>
<keyword evidence="7" id="KW-1185">Reference proteome</keyword>
<keyword evidence="5" id="KW-0802">TPR repeat</keyword>
<dbReference type="Gene3D" id="1.25.40.10">
    <property type="entry name" value="Tetratricopeptide repeat domain"/>
    <property type="match status" value="1"/>
</dbReference>
<dbReference type="AlphaFoldDB" id="A0A841LJK8"/>
<dbReference type="InterPro" id="IPR011990">
    <property type="entry name" value="TPR-like_helical_dom_sf"/>
</dbReference>
<organism evidence="6 7">
    <name type="scientific">Polymorphobacter multimanifer</name>
    <dbReference type="NCBI Taxonomy" id="1070431"/>
    <lineage>
        <taxon>Bacteria</taxon>
        <taxon>Pseudomonadati</taxon>
        <taxon>Pseudomonadota</taxon>
        <taxon>Alphaproteobacteria</taxon>
        <taxon>Sphingomonadales</taxon>
        <taxon>Sphingosinicellaceae</taxon>
        <taxon>Polymorphobacter</taxon>
    </lineage>
</organism>
<evidence type="ECO:0000313" key="6">
    <source>
        <dbReference type="EMBL" id="MBB6229148.1"/>
    </source>
</evidence>
<dbReference type="Pfam" id="PF04184">
    <property type="entry name" value="ST7"/>
    <property type="match status" value="1"/>
</dbReference>
<evidence type="ECO:0000313" key="7">
    <source>
        <dbReference type="Proteomes" id="UP000538147"/>
    </source>
</evidence>
<reference evidence="6 7" key="1">
    <citation type="submission" date="2020-08" db="EMBL/GenBank/DDBJ databases">
        <title>Genomic Encyclopedia of Type Strains, Phase IV (KMG-IV): sequencing the most valuable type-strain genomes for metagenomic binning, comparative biology and taxonomic classification.</title>
        <authorList>
            <person name="Goeker M."/>
        </authorList>
    </citation>
    <scope>NUCLEOTIDE SEQUENCE [LARGE SCALE GENOMIC DNA]</scope>
    <source>
        <strain evidence="6 7">DSM 102189</strain>
    </source>
</reference>
<dbReference type="PROSITE" id="PS50005">
    <property type="entry name" value="TPR"/>
    <property type="match status" value="1"/>
</dbReference>
<evidence type="ECO:0000256" key="1">
    <source>
        <dbReference type="ARBA" id="ARBA00004141"/>
    </source>
</evidence>